<name>A0A017SD24_ASPRC</name>
<dbReference type="AlphaFoldDB" id="A0A017SD24"/>
<dbReference type="Proteomes" id="UP000019804">
    <property type="component" value="Unassembled WGS sequence"/>
</dbReference>
<reference evidence="3" key="1">
    <citation type="journal article" date="2014" name="Nat. Commun.">
        <title>Genomic adaptations of the halophilic Dead Sea filamentous fungus Eurotium rubrum.</title>
        <authorList>
            <person name="Kis-Papo T."/>
            <person name="Weig A.R."/>
            <person name="Riley R."/>
            <person name="Persoh D."/>
            <person name="Salamov A."/>
            <person name="Sun H."/>
            <person name="Lipzen A."/>
            <person name="Wasser S.P."/>
            <person name="Rambold G."/>
            <person name="Grigoriev I.V."/>
            <person name="Nevo E."/>
        </authorList>
    </citation>
    <scope>NUCLEOTIDE SEQUENCE [LARGE SCALE GENOMIC DNA]</scope>
    <source>
        <strain evidence="3">CBS 135680</strain>
    </source>
</reference>
<protein>
    <submittedName>
        <fullName evidence="2">Uncharacterized protein</fullName>
    </submittedName>
</protein>
<gene>
    <name evidence="2" type="ORF">EURHEDRAFT_378733</name>
</gene>
<proteinExistence type="predicted"/>
<organism evidence="2 3">
    <name type="scientific">Aspergillus ruber (strain CBS 135680)</name>
    <dbReference type="NCBI Taxonomy" id="1388766"/>
    <lineage>
        <taxon>Eukaryota</taxon>
        <taxon>Fungi</taxon>
        <taxon>Dikarya</taxon>
        <taxon>Ascomycota</taxon>
        <taxon>Pezizomycotina</taxon>
        <taxon>Eurotiomycetes</taxon>
        <taxon>Eurotiomycetidae</taxon>
        <taxon>Eurotiales</taxon>
        <taxon>Aspergillaceae</taxon>
        <taxon>Aspergillus</taxon>
        <taxon>Aspergillus subgen. Aspergillus</taxon>
    </lineage>
</organism>
<accession>A0A017SD24</accession>
<keyword evidence="3" id="KW-1185">Reference proteome</keyword>
<evidence type="ECO:0000313" key="2">
    <source>
        <dbReference type="EMBL" id="EYE94105.1"/>
    </source>
</evidence>
<dbReference type="RefSeq" id="XP_040637793.1">
    <property type="nucleotide sequence ID" value="XM_040779099.1"/>
</dbReference>
<dbReference type="GeneID" id="63694223"/>
<feature type="region of interest" description="Disordered" evidence="1">
    <location>
        <begin position="28"/>
        <end position="61"/>
    </location>
</feature>
<dbReference type="HOGENOM" id="CLU_2305497_0_0_1"/>
<dbReference type="EMBL" id="KK088428">
    <property type="protein sequence ID" value="EYE94105.1"/>
    <property type="molecule type" value="Genomic_DNA"/>
</dbReference>
<evidence type="ECO:0000256" key="1">
    <source>
        <dbReference type="SAM" id="MobiDB-lite"/>
    </source>
</evidence>
<sequence length="100" mass="10917">MNSQPYSRCTALRGCSAMQLLASLGRTAGTTRTPSVRMIDPHRSFQGGIDHSRGHGRKATNRLRQKPGDILSRDERVFTALSGLVFVSRAPPHGGSMLNR</sequence>
<evidence type="ECO:0000313" key="3">
    <source>
        <dbReference type="Proteomes" id="UP000019804"/>
    </source>
</evidence>